<comment type="catalytic activity">
    <reaction evidence="11">
        <text>8-oxo-GTP + H2O = 8-oxo-GMP + diphosphate + H(+)</text>
        <dbReference type="Rhea" id="RHEA:67616"/>
        <dbReference type="ChEBI" id="CHEBI:15377"/>
        <dbReference type="ChEBI" id="CHEBI:15378"/>
        <dbReference type="ChEBI" id="CHEBI:33019"/>
        <dbReference type="ChEBI" id="CHEBI:143553"/>
        <dbReference type="ChEBI" id="CHEBI:145694"/>
    </reaction>
</comment>
<keyword evidence="4" id="KW-0235">DNA replication</keyword>
<dbReference type="PANTHER" id="PTHR47707">
    <property type="entry name" value="8-OXO-DGTP DIPHOSPHATASE"/>
    <property type="match status" value="1"/>
</dbReference>
<evidence type="ECO:0000256" key="1">
    <source>
        <dbReference type="ARBA" id="ARBA00001946"/>
    </source>
</evidence>
<dbReference type="Proteomes" id="UP001082899">
    <property type="component" value="Unassembled WGS sequence"/>
</dbReference>
<evidence type="ECO:0000256" key="4">
    <source>
        <dbReference type="ARBA" id="ARBA00022705"/>
    </source>
</evidence>
<evidence type="ECO:0000256" key="13">
    <source>
        <dbReference type="ARBA" id="ARBA00040794"/>
    </source>
</evidence>
<keyword evidence="5" id="KW-0479">Metal-binding</keyword>
<dbReference type="EC" id="3.6.1.55" evidence="12"/>
<keyword evidence="8" id="KW-0460">Magnesium</keyword>
<evidence type="ECO:0000256" key="10">
    <source>
        <dbReference type="ARBA" id="ARBA00035861"/>
    </source>
</evidence>
<comment type="cofactor">
    <cofactor evidence="1">
        <name>Mg(2+)</name>
        <dbReference type="ChEBI" id="CHEBI:18420"/>
    </cofactor>
</comment>
<dbReference type="InterPro" id="IPR047127">
    <property type="entry name" value="MutT-like"/>
</dbReference>
<dbReference type="SUPFAM" id="SSF55811">
    <property type="entry name" value="Nudix"/>
    <property type="match status" value="1"/>
</dbReference>
<dbReference type="PROSITE" id="PS00893">
    <property type="entry name" value="NUDIX_BOX"/>
    <property type="match status" value="1"/>
</dbReference>
<keyword evidence="7 17" id="KW-0378">Hydrolase</keyword>
<gene>
    <name evidence="19" type="ORF">OVY01_17285</name>
</gene>
<evidence type="ECO:0000313" key="19">
    <source>
        <dbReference type="EMBL" id="MCY0388930.1"/>
    </source>
</evidence>
<organism evidence="19 20">
    <name type="scientific">Robbsia betulipollinis</name>
    <dbReference type="NCBI Taxonomy" id="2981849"/>
    <lineage>
        <taxon>Bacteria</taxon>
        <taxon>Pseudomonadati</taxon>
        <taxon>Pseudomonadota</taxon>
        <taxon>Betaproteobacteria</taxon>
        <taxon>Burkholderiales</taxon>
        <taxon>Burkholderiaceae</taxon>
        <taxon>Robbsia</taxon>
    </lineage>
</organism>
<dbReference type="PROSITE" id="PS51462">
    <property type="entry name" value="NUDIX"/>
    <property type="match status" value="1"/>
</dbReference>
<dbReference type="RefSeq" id="WP_267848802.1">
    <property type="nucleotide sequence ID" value="NZ_JAPMXC010000006.1"/>
</dbReference>
<dbReference type="Gene3D" id="3.90.79.10">
    <property type="entry name" value="Nucleoside Triphosphate Pyrophosphohydrolase"/>
    <property type="match status" value="1"/>
</dbReference>
<dbReference type="InterPro" id="IPR020476">
    <property type="entry name" value="Nudix_hydrolase"/>
</dbReference>
<comment type="catalytic activity">
    <reaction evidence="10">
        <text>8-oxo-dGTP + H2O = 8-oxo-dGMP + diphosphate + H(+)</text>
        <dbReference type="Rhea" id="RHEA:31575"/>
        <dbReference type="ChEBI" id="CHEBI:15377"/>
        <dbReference type="ChEBI" id="CHEBI:15378"/>
        <dbReference type="ChEBI" id="CHEBI:33019"/>
        <dbReference type="ChEBI" id="CHEBI:63224"/>
        <dbReference type="ChEBI" id="CHEBI:77896"/>
        <dbReference type="EC" id="3.6.1.55"/>
    </reaction>
</comment>
<evidence type="ECO:0000256" key="16">
    <source>
        <dbReference type="ARBA" id="ARBA00042798"/>
    </source>
</evidence>
<evidence type="ECO:0000256" key="14">
    <source>
        <dbReference type="ARBA" id="ARBA00041592"/>
    </source>
</evidence>
<dbReference type="EMBL" id="JAPMXC010000006">
    <property type="protein sequence ID" value="MCY0388930.1"/>
    <property type="molecule type" value="Genomic_DNA"/>
</dbReference>
<name>A0ABT3ZQW7_9BURK</name>
<dbReference type="Pfam" id="PF00293">
    <property type="entry name" value="NUDIX"/>
    <property type="match status" value="1"/>
</dbReference>
<evidence type="ECO:0000256" key="17">
    <source>
        <dbReference type="RuleBase" id="RU003476"/>
    </source>
</evidence>
<accession>A0ABT3ZQW7</accession>
<evidence type="ECO:0000256" key="3">
    <source>
        <dbReference type="ARBA" id="ARBA00022457"/>
    </source>
</evidence>
<dbReference type="InterPro" id="IPR020084">
    <property type="entry name" value="NUDIX_hydrolase_CS"/>
</dbReference>
<evidence type="ECO:0000256" key="15">
    <source>
        <dbReference type="ARBA" id="ARBA00041979"/>
    </source>
</evidence>
<proteinExistence type="inferred from homology"/>
<reference evidence="19" key="1">
    <citation type="submission" date="2022-11" db="EMBL/GenBank/DDBJ databases">
        <title>Robbsia betulipollinis sp. nov., isolated from pollen of birch (Betula pendula).</title>
        <authorList>
            <person name="Shi H."/>
            <person name="Ambika Manirajan B."/>
            <person name="Ratering S."/>
            <person name="Geissler-Plaum R."/>
            <person name="Schnell S."/>
        </authorList>
    </citation>
    <scope>NUCLEOTIDE SEQUENCE</scope>
    <source>
        <strain evidence="19">Bb-Pol-6</strain>
    </source>
</reference>
<evidence type="ECO:0000256" key="11">
    <source>
        <dbReference type="ARBA" id="ARBA00036904"/>
    </source>
</evidence>
<evidence type="ECO:0000256" key="7">
    <source>
        <dbReference type="ARBA" id="ARBA00022801"/>
    </source>
</evidence>
<evidence type="ECO:0000256" key="12">
    <source>
        <dbReference type="ARBA" id="ARBA00038905"/>
    </source>
</evidence>
<dbReference type="CDD" id="cd03425">
    <property type="entry name" value="NUDIX_MutT_NudA_like"/>
    <property type="match status" value="1"/>
</dbReference>
<keyword evidence="6" id="KW-0227">DNA damage</keyword>
<dbReference type="PANTHER" id="PTHR47707:SF1">
    <property type="entry name" value="NUDIX HYDROLASE FAMILY PROTEIN"/>
    <property type="match status" value="1"/>
</dbReference>
<dbReference type="InterPro" id="IPR000086">
    <property type="entry name" value="NUDIX_hydrolase_dom"/>
</dbReference>
<dbReference type="PRINTS" id="PR00502">
    <property type="entry name" value="NUDIXFAMILY"/>
</dbReference>
<keyword evidence="20" id="KW-1185">Reference proteome</keyword>
<keyword evidence="3" id="KW-0515">Mutator protein</keyword>
<evidence type="ECO:0000313" key="20">
    <source>
        <dbReference type="Proteomes" id="UP001082899"/>
    </source>
</evidence>
<protein>
    <recommendedName>
        <fullName evidence="13">8-oxo-dGTP diphosphatase</fullName>
        <ecNumber evidence="12">3.6.1.55</ecNumber>
    </recommendedName>
    <alternativeName>
        <fullName evidence="16">7,8-dihydro-8-oxoguanine-triphosphatase</fullName>
    </alternativeName>
    <alternativeName>
        <fullName evidence="15">Mutator protein MutT</fullName>
    </alternativeName>
    <alternativeName>
        <fullName evidence="14">dGTP pyrophosphohydrolase</fullName>
    </alternativeName>
</protein>
<evidence type="ECO:0000256" key="9">
    <source>
        <dbReference type="ARBA" id="ARBA00023204"/>
    </source>
</evidence>
<evidence type="ECO:0000256" key="5">
    <source>
        <dbReference type="ARBA" id="ARBA00022723"/>
    </source>
</evidence>
<keyword evidence="9" id="KW-0234">DNA repair</keyword>
<dbReference type="InterPro" id="IPR015797">
    <property type="entry name" value="NUDIX_hydrolase-like_dom_sf"/>
</dbReference>
<comment type="similarity">
    <text evidence="2 17">Belongs to the Nudix hydrolase family.</text>
</comment>
<sequence length="143" mass="15498">MSTPAGAPAGAGGRPITEVAVGVLLRPDGRFLLAQRPAGKPYAGYWEFPGGKLEAGESVAAALARELQEELGIDIGASEAWRVLEHDYPHAYVRLYFHKIRHWRGEPSGREGQAFLWQRAPVDVAPLLPAALPVIEWLAAEPP</sequence>
<feature type="domain" description="Nudix hydrolase" evidence="18">
    <location>
        <begin position="15"/>
        <end position="140"/>
    </location>
</feature>
<evidence type="ECO:0000256" key="8">
    <source>
        <dbReference type="ARBA" id="ARBA00022842"/>
    </source>
</evidence>
<evidence type="ECO:0000256" key="2">
    <source>
        <dbReference type="ARBA" id="ARBA00005582"/>
    </source>
</evidence>
<evidence type="ECO:0000259" key="18">
    <source>
        <dbReference type="PROSITE" id="PS51462"/>
    </source>
</evidence>
<evidence type="ECO:0000256" key="6">
    <source>
        <dbReference type="ARBA" id="ARBA00022763"/>
    </source>
</evidence>
<comment type="caution">
    <text evidence="19">The sequence shown here is derived from an EMBL/GenBank/DDBJ whole genome shotgun (WGS) entry which is preliminary data.</text>
</comment>